<dbReference type="RefSeq" id="WP_052072532.1">
    <property type="nucleotide sequence ID" value="NZ_JJMU01000066.1"/>
</dbReference>
<feature type="compositionally biased region" description="Basic and acidic residues" evidence="1">
    <location>
        <begin position="22"/>
        <end position="35"/>
    </location>
</feature>
<name>A0A0B8T534_9SPHI</name>
<dbReference type="AlphaFoldDB" id="A0A0B8T534"/>
<evidence type="ECO:0000313" key="3">
    <source>
        <dbReference type="Proteomes" id="UP000031802"/>
    </source>
</evidence>
<comment type="caution">
    <text evidence="2">The sequence shown here is derived from an EMBL/GenBank/DDBJ whole genome shotgun (WGS) entry which is preliminary data.</text>
</comment>
<gene>
    <name evidence="2" type="ORF">DI53_3554</name>
</gene>
<dbReference type="EMBL" id="JJMU01000066">
    <property type="protein sequence ID" value="KGE12514.1"/>
    <property type="molecule type" value="Genomic_DNA"/>
</dbReference>
<reference evidence="2 3" key="2">
    <citation type="journal article" date="2015" name="PLoS ONE">
        <title>Whole-Genome Optical Mapping and Finished Genome Sequence of Sphingobacterium deserti sp. nov., a New Species Isolated from the Western Desert of China.</title>
        <authorList>
            <person name="Teng C."/>
            <person name="Zhou Z."/>
            <person name="Molnar I."/>
            <person name="Li X."/>
            <person name="Tang R."/>
            <person name="Chen M."/>
            <person name="Wang L."/>
            <person name="Su S."/>
            <person name="Zhang W."/>
            <person name="Lin M."/>
        </authorList>
    </citation>
    <scope>NUCLEOTIDE SEQUENCE [LARGE SCALE GENOMIC DNA]</scope>
    <source>
        <strain evidence="3">ACCC05744</strain>
    </source>
</reference>
<organism evidence="2 3">
    <name type="scientific">Sphingobacterium deserti</name>
    <dbReference type="NCBI Taxonomy" id="1229276"/>
    <lineage>
        <taxon>Bacteria</taxon>
        <taxon>Pseudomonadati</taxon>
        <taxon>Bacteroidota</taxon>
        <taxon>Sphingobacteriia</taxon>
        <taxon>Sphingobacteriales</taxon>
        <taxon>Sphingobacteriaceae</taxon>
        <taxon>Sphingobacterium</taxon>
    </lineage>
</organism>
<evidence type="ECO:0000256" key="1">
    <source>
        <dbReference type="SAM" id="MobiDB-lite"/>
    </source>
</evidence>
<feature type="compositionally biased region" description="Polar residues" evidence="1">
    <location>
        <begin position="36"/>
        <end position="46"/>
    </location>
</feature>
<feature type="region of interest" description="Disordered" evidence="1">
    <location>
        <begin position="20"/>
        <end position="46"/>
    </location>
</feature>
<dbReference type="PROSITE" id="PS51257">
    <property type="entry name" value="PROKAR_LIPOPROTEIN"/>
    <property type="match status" value="1"/>
</dbReference>
<evidence type="ECO:0000313" key="2">
    <source>
        <dbReference type="EMBL" id="KGE12514.1"/>
    </source>
</evidence>
<reference evidence="3" key="1">
    <citation type="submission" date="2014-04" db="EMBL/GenBank/DDBJ databases">
        <title>Whole-Genome optical mapping and complete genome sequence of Sphingobacterium deserti sp. nov., a new spaces isolated from desert in the west of China.</title>
        <authorList>
            <person name="Teng C."/>
            <person name="Zhou Z."/>
            <person name="Li X."/>
            <person name="Chen M."/>
            <person name="Lin M."/>
            <person name="Wang L."/>
            <person name="Su S."/>
            <person name="Zhang C."/>
            <person name="Zhang W."/>
        </authorList>
    </citation>
    <scope>NUCLEOTIDE SEQUENCE [LARGE SCALE GENOMIC DNA]</scope>
    <source>
        <strain evidence="3">ACCC05744</strain>
    </source>
</reference>
<dbReference type="OrthoDB" id="9179578at2"/>
<accession>A0A0B8T534</accession>
<proteinExistence type="predicted"/>
<dbReference type="eggNOG" id="ENOG50333I2">
    <property type="taxonomic scope" value="Bacteria"/>
</dbReference>
<protein>
    <submittedName>
        <fullName evidence="2">Uncharacterized protein</fullName>
    </submittedName>
</protein>
<sequence>MKKSLLFFAITAVILSGCSEQTQRDEGKRPKETQKKSTNSVGVLNTETKQKNMDIKKFKQNWGVAAVPTELESLINFQNNNSAPEFYSRGFAVTIDDKLGLKSWSDDPAFLANLFPFAQANGTGSFYAIWNDGTAKSIEEMPIVVFGDEGGAHIVAENLRQLFELLTFDSEICVDLEQAYFHKTEGQQESRDLDKFLRWLQENFGLKQSQHTAKIITSAQEKYKEPFDNWFERFYKIE</sequence>
<keyword evidence="3" id="KW-1185">Reference proteome</keyword>
<dbReference type="PATRIC" id="fig|1229276.3.peg.3670"/>
<dbReference type="STRING" id="1229276.DI53_3554"/>
<dbReference type="Proteomes" id="UP000031802">
    <property type="component" value="Unassembled WGS sequence"/>
</dbReference>